<gene>
    <name evidence="2" type="ORF">Pla52n_48610</name>
</gene>
<proteinExistence type="predicted"/>
<keyword evidence="3" id="KW-1185">Reference proteome</keyword>
<sequence length="324" mass="36226">MFCRISNCIVSIATLAFVFLLPVGASAEIRHWEDASGLYSVDADFVTSDDKLVVLAKEDGELVVLRRDELSTADREFLTELLARRTKAAESSELAGEGISRWKLLDGSIIQGELVGFGDQKLIVKRERGDLYVNEYKLDALPMAYEKVVPHVVSAIDGKPLENLNELEKHLADGGGGPFEYDIEGVQLKLAEGGAITIPLPLLASEEAKAIMPGFTRWKAARAEEVAEEDRYEAETRERLALDSYQRLRQRESIRDRQFKMMELGLLQVGTGIVDVWEVALFPNNAYGYPRSVVVSARDSLAAQQMAHQRYPRWRVGAVRKLSR</sequence>
<evidence type="ECO:0000259" key="1">
    <source>
        <dbReference type="Pfam" id="PF03983"/>
    </source>
</evidence>
<dbReference type="AlphaFoldDB" id="A0A5C6AFG1"/>
<protein>
    <recommendedName>
        <fullName evidence="1">SLA1 homology domain-containing protein</fullName>
    </recommendedName>
</protein>
<dbReference type="EMBL" id="SJPN01000006">
    <property type="protein sequence ID" value="TWT98349.1"/>
    <property type="molecule type" value="Genomic_DNA"/>
</dbReference>
<dbReference type="GO" id="GO:0030674">
    <property type="term" value="F:protein-macromolecule adaptor activity"/>
    <property type="evidence" value="ECO:0007669"/>
    <property type="project" value="InterPro"/>
</dbReference>
<dbReference type="Proteomes" id="UP000320176">
    <property type="component" value="Unassembled WGS sequence"/>
</dbReference>
<dbReference type="GO" id="GO:0042802">
    <property type="term" value="F:identical protein binding"/>
    <property type="evidence" value="ECO:0007669"/>
    <property type="project" value="InterPro"/>
</dbReference>
<dbReference type="Pfam" id="PF03983">
    <property type="entry name" value="SHD1"/>
    <property type="match status" value="1"/>
</dbReference>
<reference evidence="2 3" key="1">
    <citation type="submission" date="2019-02" db="EMBL/GenBank/DDBJ databases">
        <title>Deep-cultivation of Planctomycetes and their phenomic and genomic characterization uncovers novel biology.</title>
        <authorList>
            <person name="Wiegand S."/>
            <person name="Jogler M."/>
            <person name="Boedeker C."/>
            <person name="Pinto D."/>
            <person name="Vollmers J."/>
            <person name="Rivas-Marin E."/>
            <person name="Kohn T."/>
            <person name="Peeters S.H."/>
            <person name="Heuer A."/>
            <person name="Rast P."/>
            <person name="Oberbeckmann S."/>
            <person name="Bunk B."/>
            <person name="Jeske O."/>
            <person name="Meyerdierks A."/>
            <person name="Storesund J.E."/>
            <person name="Kallscheuer N."/>
            <person name="Luecker S."/>
            <person name="Lage O.M."/>
            <person name="Pohl T."/>
            <person name="Merkel B.J."/>
            <person name="Hornburger P."/>
            <person name="Mueller R.-W."/>
            <person name="Bruemmer F."/>
            <person name="Labrenz M."/>
            <person name="Spormann A.M."/>
            <person name="Op Den Camp H."/>
            <person name="Overmann J."/>
            <person name="Amann R."/>
            <person name="Jetten M.S.M."/>
            <person name="Mascher T."/>
            <person name="Medema M.H."/>
            <person name="Devos D.P."/>
            <person name="Kaster A.-K."/>
            <person name="Ovreas L."/>
            <person name="Rohde M."/>
            <person name="Galperin M.Y."/>
            <person name="Jogler C."/>
        </authorList>
    </citation>
    <scope>NUCLEOTIDE SEQUENCE [LARGE SCALE GENOMIC DNA]</scope>
    <source>
        <strain evidence="2 3">Pla52n</strain>
    </source>
</reference>
<accession>A0A5C6AFG1</accession>
<dbReference type="GO" id="GO:0043130">
    <property type="term" value="F:ubiquitin binding"/>
    <property type="evidence" value="ECO:0007669"/>
    <property type="project" value="InterPro"/>
</dbReference>
<dbReference type="RefSeq" id="WP_146521948.1">
    <property type="nucleotide sequence ID" value="NZ_CP151726.1"/>
</dbReference>
<comment type="caution">
    <text evidence="2">The sequence shown here is derived from an EMBL/GenBank/DDBJ whole genome shotgun (WGS) entry which is preliminary data.</text>
</comment>
<dbReference type="Gene3D" id="2.30.30.700">
    <property type="entry name" value="SLA1 homology domain 1"/>
    <property type="match status" value="1"/>
</dbReference>
<evidence type="ECO:0000313" key="2">
    <source>
        <dbReference type="EMBL" id="TWT98349.1"/>
    </source>
</evidence>
<dbReference type="OrthoDB" id="264260at2"/>
<dbReference type="InterPro" id="IPR007131">
    <property type="entry name" value="SHD1"/>
</dbReference>
<name>A0A5C6AFG1_9BACT</name>
<dbReference type="GO" id="GO:0008092">
    <property type="term" value="F:cytoskeletal protein binding"/>
    <property type="evidence" value="ECO:0007669"/>
    <property type="project" value="InterPro"/>
</dbReference>
<feature type="domain" description="SLA1 homology" evidence="1">
    <location>
        <begin position="26"/>
        <end position="81"/>
    </location>
</feature>
<organism evidence="2 3">
    <name type="scientific">Stieleria varia</name>
    <dbReference type="NCBI Taxonomy" id="2528005"/>
    <lineage>
        <taxon>Bacteria</taxon>
        <taxon>Pseudomonadati</taxon>
        <taxon>Planctomycetota</taxon>
        <taxon>Planctomycetia</taxon>
        <taxon>Pirellulales</taxon>
        <taxon>Pirellulaceae</taxon>
        <taxon>Stieleria</taxon>
    </lineage>
</organism>
<evidence type="ECO:0000313" key="3">
    <source>
        <dbReference type="Proteomes" id="UP000320176"/>
    </source>
</evidence>